<comment type="subunit">
    <text evidence="6">Homodimer. Part of the 2-oxoglutarate dehydrogenase (OGDH) complex composed of E1 (2-oxoglutarate dehydrogenase), E2 (dihydrolipoamide succinyltransferase) and E3 (dihydrolipoamide dehydrogenase); the complex contains multiple copies of the three enzymatic components (E1, E2 and E3).</text>
</comment>
<name>A0AAX3N2Z1_9BACL</name>
<keyword evidence="3 6" id="KW-0786">Thiamine pyrophosphate</keyword>
<evidence type="ECO:0000313" key="8">
    <source>
        <dbReference type="EMBL" id="WDH84125.1"/>
    </source>
</evidence>
<dbReference type="GO" id="GO:0006099">
    <property type="term" value="P:tricarboxylic acid cycle"/>
    <property type="evidence" value="ECO:0007669"/>
    <property type="project" value="TreeGrafter"/>
</dbReference>
<evidence type="ECO:0000256" key="2">
    <source>
        <dbReference type="ARBA" id="ARBA00023002"/>
    </source>
</evidence>
<dbReference type="Pfam" id="PF16870">
    <property type="entry name" value="OxoGdeHyase_C"/>
    <property type="match status" value="1"/>
</dbReference>
<dbReference type="CDD" id="cd02016">
    <property type="entry name" value="TPP_E1_OGDC_like"/>
    <property type="match status" value="1"/>
</dbReference>
<evidence type="ECO:0000256" key="1">
    <source>
        <dbReference type="ARBA" id="ARBA00001964"/>
    </source>
</evidence>
<dbReference type="GO" id="GO:0045252">
    <property type="term" value="C:oxoglutarate dehydrogenase complex"/>
    <property type="evidence" value="ECO:0007669"/>
    <property type="project" value="TreeGrafter"/>
</dbReference>
<dbReference type="InterPro" id="IPR001017">
    <property type="entry name" value="DH_E1"/>
</dbReference>
<dbReference type="InterPro" id="IPR042179">
    <property type="entry name" value="KGD_C_sf"/>
</dbReference>
<dbReference type="SUPFAM" id="SSF52518">
    <property type="entry name" value="Thiamin diphosphate-binding fold (THDP-binding)"/>
    <property type="match status" value="2"/>
</dbReference>
<evidence type="ECO:0000256" key="6">
    <source>
        <dbReference type="HAMAP-Rule" id="MF_01169"/>
    </source>
</evidence>
<comment type="similarity">
    <text evidence="6">Belongs to the alpha-ketoglutarate dehydrogenase family.</text>
</comment>
<dbReference type="PANTHER" id="PTHR23152">
    <property type="entry name" value="2-OXOGLUTARATE DEHYDROGENASE"/>
    <property type="match status" value="1"/>
</dbReference>
<dbReference type="Gene3D" id="3.40.50.970">
    <property type="match status" value="1"/>
</dbReference>
<dbReference type="SMART" id="SM00861">
    <property type="entry name" value="Transket_pyr"/>
    <property type="match status" value="1"/>
</dbReference>
<dbReference type="NCBIfam" id="NF006914">
    <property type="entry name" value="PRK09404.1"/>
    <property type="match status" value="1"/>
</dbReference>
<dbReference type="GO" id="GO:0030976">
    <property type="term" value="F:thiamine pyrophosphate binding"/>
    <property type="evidence" value="ECO:0007669"/>
    <property type="project" value="UniProtKB-UniRule"/>
</dbReference>
<dbReference type="PIRSF" id="PIRSF000157">
    <property type="entry name" value="Oxoglu_dh_E1"/>
    <property type="match status" value="1"/>
</dbReference>
<evidence type="ECO:0000256" key="3">
    <source>
        <dbReference type="ARBA" id="ARBA00023052"/>
    </source>
</evidence>
<comment type="cofactor">
    <cofactor evidence="1 6">
        <name>thiamine diphosphate</name>
        <dbReference type="ChEBI" id="CHEBI:58937"/>
    </cofactor>
</comment>
<dbReference type="RefSeq" id="WP_205053561.1">
    <property type="nucleotide sequence ID" value="NZ_CP118101.1"/>
</dbReference>
<dbReference type="Pfam" id="PF02779">
    <property type="entry name" value="Transket_pyr"/>
    <property type="match status" value="1"/>
</dbReference>
<dbReference type="EC" id="1.2.4.2" evidence="6"/>
<dbReference type="Gene3D" id="3.40.50.11610">
    <property type="entry name" value="Multifunctional 2-oxoglutarate metabolism enzyme, C-terminal domain"/>
    <property type="match status" value="1"/>
</dbReference>
<dbReference type="NCBIfam" id="NF008907">
    <property type="entry name" value="PRK12270.1"/>
    <property type="match status" value="1"/>
</dbReference>
<dbReference type="GO" id="GO:0006096">
    <property type="term" value="P:glycolytic process"/>
    <property type="evidence" value="ECO:0007669"/>
    <property type="project" value="UniProtKB-UniRule"/>
</dbReference>
<comment type="function">
    <text evidence="6">E1 component of the 2-oxoglutarate dehydrogenase (OGDH) complex which catalyzes the decarboxylation of 2-oxoglutarate, the first step in the conversion of 2-oxoglutarate to succinyl-CoA and CO(2).</text>
</comment>
<evidence type="ECO:0000313" key="9">
    <source>
        <dbReference type="Proteomes" id="UP001220962"/>
    </source>
</evidence>
<evidence type="ECO:0000256" key="5">
    <source>
        <dbReference type="ARBA" id="ARBA00051911"/>
    </source>
</evidence>
<reference evidence="8" key="1">
    <citation type="submission" date="2023-02" db="EMBL/GenBank/DDBJ databases">
        <title>Pathogen: clinical or host-associated sample.</title>
        <authorList>
            <person name="Hergert J."/>
            <person name="Casey R."/>
            <person name="Wagner J."/>
            <person name="Young E.L."/>
            <person name="Oakeson K.F."/>
        </authorList>
    </citation>
    <scope>NUCLEOTIDE SEQUENCE</scope>
    <source>
        <strain evidence="8">2022CK-00830</strain>
    </source>
</reference>
<dbReference type="Gene3D" id="1.10.287.1150">
    <property type="entry name" value="TPP helical domain"/>
    <property type="match status" value="1"/>
</dbReference>
<dbReference type="InterPro" id="IPR023784">
    <property type="entry name" value="2oxoglutarate_DH_E1_bac"/>
</dbReference>
<dbReference type="InterPro" id="IPR011603">
    <property type="entry name" value="2oxoglutarate_DH_E1"/>
</dbReference>
<organism evidence="8 9">
    <name type="scientific">Paenibacillus urinalis</name>
    <dbReference type="NCBI Taxonomy" id="521520"/>
    <lineage>
        <taxon>Bacteria</taxon>
        <taxon>Bacillati</taxon>
        <taxon>Bacillota</taxon>
        <taxon>Bacilli</taxon>
        <taxon>Bacillales</taxon>
        <taxon>Paenibacillaceae</taxon>
        <taxon>Paenibacillus</taxon>
    </lineage>
</organism>
<dbReference type="PANTHER" id="PTHR23152:SF4">
    <property type="entry name" value="2-OXOADIPATE DEHYDROGENASE COMPLEX COMPONENT E1"/>
    <property type="match status" value="1"/>
</dbReference>
<dbReference type="Gene3D" id="3.40.50.12470">
    <property type="match status" value="1"/>
</dbReference>
<gene>
    <name evidence="6" type="primary">odhA</name>
    <name evidence="8" type="ORF">PUW23_07900</name>
</gene>
<evidence type="ECO:0000259" key="7">
    <source>
        <dbReference type="SMART" id="SM00861"/>
    </source>
</evidence>
<dbReference type="EMBL" id="CP118101">
    <property type="protein sequence ID" value="WDH84125.1"/>
    <property type="molecule type" value="Genomic_DNA"/>
</dbReference>
<dbReference type="Pfam" id="PF00676">
    <property type="entry name" value="E1_dh"/>
    <property type="match status" value="1"/>
</dbReference>
<dbReference type="InterPro" id="IPR029061">
    <property type="entry name" value="THDP-binding"/>
</dbReference>
<feature type="domain" description="Transketolase-like pyrimidine-binding" evidence="7">
    <location>
        <begin position="612"/>
        <end position="808"/>
    </location>
</feature>
<dbReference type="FunFam" id="3.40.50.11610:FF:000002">
    <property type="entry name" value="2-oxoglutarate dehydrogenase E1 component"/>
    <property type="match status" value="1"/>
</dbReference>
<proteinExistence type="inferred from homology"/>
<dbReference type="Proteomes" id="UP001220962">
    <property type="component" value="Chromosome"/>
</dbReference>
<dbReference type="InterPro" id="IPR031717">
    <property type="entry name" value="ODO-1/KGD_C"/>
</dbReference>
<dbReference type="NCBIfam" id="TIGR00239">
    <property type="entry name" value="2oxo_dh_E1"/>
    <property type="match status" value="1"/>
</dbReference>
<comment type="catalytic activity">
    <reaction evidence="5 6">
        <text>N(6)-[(R)-lipoyl]-L-lysyl-[protein] + 2-oxoglutarate + H(+) = N(6)-[(R)-S(8)-succinyldihydrolipoyl]-L-lysyl-[protein] + CO2</text>
        <dbReference type="Rhea" id="RHEA:12188"/>
        <dbReference type="Rhea" id="RHEA-COMP:10474"/>
        <dbReference type="Rhea" id="RHEA-COMP:20092"/>
        <dbReference type="ChEBI" id="CHEBI:15378"/>
        <dbReference type="ChEBI" id="CHEBI:16526"/>
        <dbReference type="ChEBI" id="CHEBI:16810"/>
        <dbReference type="ChEBI" id="CHEBI:83099"/>
        <dbReference type="ChEBI" id="CHEBI:83120"/>
        <dbReference type="EC" id="1.2.4.2"/>
    </reaction>
</comment>
<dbReference type="HAMAP" id="MF_01169">
    <property type="entry name" value="SucA_OdhA"/>
    <property type="match status" value="1"/>
</dbReference>
<dbReference type="GO" id="GO:0004591">
    <property type="term" value="F:oxoglutarate dehydrogenase (succinyl-transferring) activity"/>
    <property type="evidence" value="ECO:0007669"/>
    <property type="project" value="UniProtKB-UniRule"/>
</dbReference>
<dbReference type="InterPro" id="IPR005475">
    <property type="entry name" value="Transketolase-like_Pyr-bd"/>
</dbReference>
<protein>
    <recommendedName>
        <fullName evidence="6">2-oxoglutarate dehydrogenase E1 component</fullName>
        <ecNumber evidence="6">1.2.4.2</ecNumber>
    </recommendedName>
    <alternativeName>
        <fullName evidence="6">Alpha-ketoglutarate dehydrogenase</fullName>
    </alternativeName>
</protein>
<sequence>MANEDGNMQSPWKTYYGPNFGYVQEQFEIYSADPEAVDAEFRTLFKEWGPPPMDVGTDHNHGFASSGTGSSASSGVVDLQLLQKAVTAGKLVQNIRRFGHLVADIDPLQLDVKTEESLLTPSKLGLSEQDLRAIPASIIWENADSQTMTGLDAIQRLRDIYTGPLAYEFNHIQDEEERNWLYQSIESGAQVAQLTSDERKSLLARLVEVEQFEQFLHKNFVGQKWFSIEGNDVLVPMLDKIIEIMAEAGSSHILMGMAHRGRLNVLAHVLGKPYGKIFSKFHQANNKDLVPSESSSGVNYGWTGDVKYHLGATRYVKKGEVVQAKITMANNPSHLEYVNPVVQGFARAAQDDRGQAGYPKQDVTKAATIIMHGDAAFPGEGIVAESLNLKSLKGYQNGGTIHIIVNNRIGFTTNSDASRSTMYSSDLAKGYEIPIIHVNADNPDACMAAIRLASEYRNKFNKDFLIDLIGYRRYGHNETDDPETTQPLVYSKVKNHPTVCELYAEVLVQSGAGEKELLTNLRNAAQNQLKQAYDEVKQGTVSHEEVHDKVDAGSTELQRPERLTNAQTAVPIEKLREINAELLKWPEGFKVYPKLQRILQRRQNALNEGEKVDWSLAETLAFATILADGKPIRMSGQDSQRATFAHRNLVLHDSETGDSYNVLHRLPQAKASFALYNSPLSEESVVGFEYGYNVYAPETLVIWEAQFGDFANCAQVLFDQFVSSGRSKWSQNSSLVMLLPHASEGQGPEHTSARLERFLQMCADDNWIVANLSSSAQYFHLLRRQAALTETDDARPLVLMSPKSLIRNPRVASPAKEFSEGSFHSVLEEPILGAAPDKVERILLCSGKIAIDLEEAIDKEKGEDWSWLHILRVEQLYPFPEQEIRRFLARFRNVKEIVWTQEEPKNMGAWTYMEPRLRDLLPAGVKLDYAGRPERSSPATGFQHVHVVEQQQILSKVLKQSSKKNIPLGR</sequence>
<evidence type="ECO:0000256" key="4">
    <source>
        <dbReference type="ARBA" id="ARBA00023152"/>
    </source>
</evidence>
<keyword evidence="2 6" id="KW-0560">Oxidoreductase</keyword>
<dbReference type="FunFam" id="3.40.50.970:FF:000036">
    <property type="entry name" value="2-oxoglutarate dehydrogenase E1 component"/>
    <property type="match status" value="1"/>
</dbReference>
<accession>A0AAX3N2Z1</accession>
<dbReference type="AlphaFoldDB" id="A0AAX3N2Z1"/>
<keyword evidence="4 6" id="KW-0324">Glycolysis</keyword>
<dbReference type="GO" id="GO:0005829">
    <property type="term" value="C:cytosol"/>
    <property type="evidence" value="ECO:0007669"/>
    <property type="project" value="TreeGrafter"/>
</dbReference>